<reference evidence="6" key="1">
    <citation type="journal article" date="2018" name="Gigascience">
        <title>Genome assembly of the Pink Ipe (Handroanthus impetiginosus, Bignoniaceae), a highly valued, ecologically keystone Neotropical timber forest tree.</title>
        <authorList>
            <person name="Silva-Junior O.B."/>
            <person name="Grattapaglia D."/>
            <person name="Novaes E."/>
            <person name="Collevatti R.G."/>
        </authorList>
    </citation>
    <scope>NUCLEOTIDE SEQUENCE [LARGE SCALE GENOMIC DNA]</scope>
    <source>
        <strain evidence="6">cv. UFG-1</strain>
    </source>
</reference>
<dbReference type="InterPro" id="IPR017853">
    <property type="entry name" value="GH"/>
</dbReference>
<keyword evidence="4 5" id="KW-0326">Glycosidase</keyword>
<keyword evidence="6" id="KW-1185">Reference proteome</keyword>
<evidence type="ECO:0000313" key="5">
    <source>
        <dbReference type="EMBL" id="PIN14379.1"/>
    </source>
</evidence>
<dbReference type="Proteomes" id="UP000231279">
    <property type="component" value="Unassembled WGS sequence"/>
</dbReference>
<proteinExistence type="inferred from homology"/>
<dbReference type="InterPro" id="IPR001554">
    <property type="entry name" value="Glyco_hydro_14"/>
</dbReference>
<dbReference type="GO" id="GO:0000272">
    <property type="term" value="P:polysaccharide catabolic process"/>
    <property type="evidence" value="ECO:0007669"/>
    <property type="project" value="UniProtKB-KW"/>
</dbReference>
<dbReference type="EC" id="3.2.1.2" evidence="4"/>
<dbReference type="Pfam" id="PF01373">
    <property type="entry name" value="Glyco_hydro_14"/>
    <property type="match status" value="1"/>
</dbReference>
<dbReference type="AlphaFoldDB" id="A0A2G9HA45"/>
<sequence>MEISVFRSSQVNLPRNCEVGIFSFGKNLNSKIYNLKNNISKRCNLWPPKSAIGFSVRACATVKNEAAVISGKASKIRRSKLVDGVKLYVGLPLDTVSNSNTISRKRAIAASLKTLKLLGVDGVELPVWWGIAEKEATGKYEWTSYFAIVEMIEKLGLELHISLCFHASEECKIPLPQWVSQIGENDPNIYFRDRSGRHYKGCLSFAVDELPVLGGRTPVEVYREFCESFKSAFLPFIGFTIVGISVGLGPDGELRYPSHHCPAKSKTSYGAGEFQCYDKNMLADLKKHAEMHGNPLWGLGGPHDAPGYDQSPLSSGFFSENSGSWETPYGDFFLSWYSNQLISHGDRILSLAASTFRDSPIPLFGKVPLMHSWYRTRSHPSELTAGFYNTATRDGYENIVDIFSKNSCKMLLPGMDLLDEYQPVESQSSPESLLTQITSSCKKHGVEVCGQNSLVSCGARAFARIKERLLDENVVVDSFMYQRIGAHFFSQEHFPSFTQFVRGLKVPVRKLDEVTDGRLGSW</sequence>
<dbReference type="PANTHER" id="PTHR31352">
    <property type="entry name" value="BETA-AMYLASE 1, CHLOROPLASTIC"/>
    <property type="match status" value="1"/>
</dbReference>
<dbReference type="PANTHER" id="PTHR31352:SF3">
    <property type="entry name" value="INACTIVE BETA-AMYLASE 9"/>
    <property type="match status" value="1"/>
</dbReference>
<dbReference type="SUPFAM" id="SSF51445">
    <property type="entry name" value="(Trans)glycosidases"/>
    <property type="match status" value="1"/>
</dbReference>
<evidence type="ECO:0000313" key="6">
    <source>
        <dbReference type="Proteomes" id="UP000231279"/>
    </source>
</evidence>
<dbReference type="STRING" id="429701.A0A2G9HA45"/>
<evidence type="ECO:0000256" key="4">
    <source>
        <dbReference type="RuleBase" id="RU000509"/>
    </source>
</evidence>
<gene>
    <name evidence="5" type="ORF">CDL12_13004</name>
</gene>
<dbReference type="EMBL" id="NKXS01002298">
    <property type="protein sequence ID" value="PIN14379.1"/>
    <property type="molecule type" value="Genomic_DNA"/>
</dbReference>
<keyword evidence="3 4" id="KW-0624">Polysaccharide degradation</keyword>
<organism evidence="5 6">
    <name type="scientific">Handroanthus impetiginosus</name>
    <dbReference type="NCBI Taxonomy" id="429701"/>
    <lineage>
        <taxon>Eukaryota</taxon>
        <taxon>Viridiplantae</taxon>
        <taxon>Streptophyta</taxon>
        <taxon>Embryophyta</taxon>
        <taxon>Tracheophyta</taxon>
        <taxon>Spermatophyta</taxon>
        <taxon>Magnoliopsida</taxon>
        <taxon>eudicotyledons</taxon>
        <taxon>Gunneridae</taxon>
        <taxon>Pentapetalae</taxon>
        <taxon>asterids</taxon>
        <taxon>lamiids</taxon>
        <taxon>Lamiales</taxon>
        <taxon>Bignoniaceae</taxon>
        <taxon>Crescentiina</taxon>
        <taxon>Tabebuia alliance</taxon>
        <taxon>Handroanthus</taxon>
    </lineage>
</organism>
<keyword evidence="4 5" id="KW-0378">Hydrolase</keyword>
<protein>
    <recommendedName>
        <fullName evidence="4">Beta-amylase</fullName>
        <ecNumber evidence="4">3.2.1.2</ecNumber>
    </recommendedName>
</protein>
<comment type="similarity">
    <text evidence="1 4">Belongs to the glycosyl hydrolase 14 family.</text>
</comment>
<evidence type="ECO:0000256" key="2">
    <source>
        <dbReference type="ARBA" id="ARBA00023277"/>
    </source>
</evidence>
<name>A0A2G9HA45_9LAMI</name>
<dbReference type="GO" id="GO:0016161">
    <property type="term" value="F:beta-amylase activity"/>
    <property type="evidence" value="ECO:0007669"/>
    <property type="project" value="UniProtKB-EC"/>
</dbReference>
<accession>A0A2G9HA45</accession>
<dbReference type="Gene3D" id="3.20.20.80">
    <property type="entry name" value="Glycosidases"/>
    <property type="match status" value="1"/>
</dbReference>
<keyword evidence="2 4" id="KW-0119">Carbohydrate metabolism</keyword>
<dbReference type="PRINTS" id="PR00750">
    <property type="entry name" value="BETAAMYLASE"/>
</dbReference>
<evidence type="ECO:0000256" key="1">
    <source>
        <dbReference type="ARBA" id="ARBA00005652"/>
    </source>
</evidence>
<comment type="caution">
    <text evidence="5">The sequence shown here is derived from an EMBL/GenBank/DDBJ whole genome shotgun (WGS) entry which is preliminary data.</text>
</comment>
<comment type="catalytic activity">
    <reaction evidence="4">
        <text>Hydrolysis of (1-&gt;4)-alpha-D-glucosidic linkages in polysaccharides so as to remove successive maltose units from the non-reducing ends of the chains.</text>
        <dbReference type="EC" id="3.2.1.2"/>
    </reaction>
</comment>
<evidence type="ECO:0000256" key="3">
    <source>
        <dbReference type="ARBA" id="ARBA00023326"/>
    </source>
</evidence>
<dbReference type="OrthoDB" id="1660156at2759"/>